<dbReference type="InterPro" id="IPR050388">
    <property type="entry name" value="ABC_Ni/Peptide_Import"/>
</dbReference>
<comment type="subcellular location">
    <subcellularLocation>
        <location evidence="1">Cell inner membrane</location>
        <topology evidence="1">Peripheral membrane protein</topology>
    </subcellularLocation>
</comment>
<comment type="catalytic activity">
    <reaction evidence="9">
        <text>a dipeptide(out) + ATP + H2O = a dipeptide(in) + ADP + phosphate + H(+)</text>
        <dbReference type="Rhea" id="RHEA:23120"/>
        <dbReference type="ChEBI" id="CHEBI:15377"/>
        <dbReference type="ChEBI" id="CHEBI:15378"/>
        <dbReference type="ChEBI" id="CHEBI:30616"/>
        <dbReference type="ChEBI" id="CHEBI:43474"/>
        <dbReference type="ChEBI" id="CHEBI:90799"/>
        <dbReference type="ChEBI" id="CHEBI:456216"/>
        <dbReference type="EC" id="7.4.2.9"/>
    </reaction>
</comment>
<dbReference type="InterPro" id="IPR003593">
    <property type="entry name" value="AAA+_ATPase"/>
</dbReference>
<evidence type="ECO:0000256" key="7">
    <source>
        <dbReference type="ARBA" id="ARBA00023136"/>
    </source>
</evidence>
<evidence type="ECO:0000256" key="5">
    <source>
        <dbReference type="ARBA" id="ARBA00022741"/>
    </source>
</evidence>
<dbReference type="Gene3D" id="3.40.50.300">
    <property type="entry name" value="P-loop containing nucleotide triphosphate hydrolases"/>
    <property type="match status" value="1"/>
</dbReference>
<sequence>MTDKFIHVDGLNIDYPGARVVSSLSFSLGQERLALVGESGSGKSMTARALMGLVRKPGQVSARSLQVLGQDALTLSPRAWQRLRGNQVAMVLQDPRYALNPVQTVLQQTQEALTLHQKLPRKTRMEHIKALIDAVGLPQTVLSRYPAELSGGMGQRVMIAIALMNSPRVLIADEPTSALDARMRDQILTLLVEQCEQRKMGMLLISHDLPLVAAHCHRVMVMFQGHLTDTMPAAELPNATHPYTRTLWTCRPSAESWGHPLPTLDRSQIWQGIPHGND</sequence>
<evidence type="ECO:0000256" key="2">
    <source>
        <dbReference type="ARBA" id="ARBA00005417"/>
    </source>
</evidence>
<dbReference type="GO" id="GO:0005524">
    <property type="term" value="F:ATP binding"/>
    <property type="evidence" value="ECO:0007669"/>
    <property type="project" value="UniProtKB-KW"/>
</dbReference>
<dbReference type="SMART" id="SM00382">
    <property type="entry name" value="AAA"/>
    <property type="match status" value="1"/>
</dbReference>
<dbReference type="PROSITE" id="PS50893">
    <property type="entry name" value="ABC_TRANSPORTER_2"/>
    <property type="match status" value="1"/>
</dbReference>
<dbReference type="AlphaFoldDB" id="A0A1B7KZL8"/>
<keyword evidence="6 11" id="KW-0067">ATP-binding</keyword>
<keyword evidence="7" id="KW-0472">Membrane</keyword>
<organism evidence="11 12">
    <name type="scientific">Mangrovibacter phragmitis</name>
    <dbReference type="NCBI Taxonomy" id="1691903"/>
    <lineage>
        <taxon>Bacteria</taxon>
        <taxon>Pseudomonadati</taxon>
        <taxon>Pseudomonadota</taxon>
        <taxon>Gammaproteobacteria</taxon>
        <taxon>Enterobacterales</taxon>
        <taxon>Enterobacteriaceae</taxon>
        <taxon>Mangrovibacter</taxon>
    </lineage>
</organism>
<dbReference type="CDD" id="cd03257">
    <property type="entry name" value="ABC_NikE_OppD_transporters"/>
    <property type="match status" value="1"/>
</dbReference>
<dbReference type="SUPFAM" id="SSF52540">
    <property type="entry name" value="P-loop containing nucleoside triphosphate hydrolases"/>
    <property type="match status" value="1"/>
</dbReference>
<dbReference type="OrthoDB" id="9802772at2"/>
<dbReference type="InterPro" id="IPR003439">
    <property type="entry name" value="ABC_transporter-like_ATP-bd"/>
</dbReference>
<evidence type="ECO:0000256" key="3">
    <source>
        <dbReference type="ARBA" id="ARBA00022448"/>
    </source>
</evidence>
<comment type="similarity">
    <text evidence="2">Belongs to the ABC transporter superfamily.</text>
</comment>
<dbReference type="Pfam" id="PF00005">
    <property type="entry name" value="ABC_tran"/>
    <property type="match status" value="1"/>
</dbReference>
<reference evidence="12" key="1">
    <citation type="submission" date="2016-05" db="EMBL/GenBank/DDBJ databases">
        <authorList>
            <person name="Behera P."/>
            <person name="Vaishampayan P."/>
            <person name="Singh N."/>
            <person name="Raina V."/>
            <person name="Suar M."/>
            <person name="Pattnaik A."/>
            <person name="Rastogi G."/>
        </authorList>
    </citation>
    <scope>NUCLEOTIDE SEQUENCE [LARGE SCALE GENOMIC DNA]</scope>
    <source>
        <strain evidence="12">MP23</strain>
    </source>
</reference>
<evidence type="ECO:0000256" key="6">
    <source>
        <dbReference type="ARBA" id="ARBA00022840"/>
    </source>
</evidence>
<dbReference type="RefSeq" id="WP_064600496.1">
    <property type="nucleotide sequence ID" value="NZ_CP134782.1"/>
</dbReference>
<keyword evidence="12" id="KW-1185">Reference proteome</keyword>
<evidence type="ECO:0000256" key="9">
    <source>
        <dbReference type="ARBA" id="ARBA00047356"/>
    </source>
</evidence>
<evidence type="ECO:0000313" key="11">
    <source>
        <dbReference type="EMBL" id="OAT75511.1"/>
    </source>
</evidence>
<gene>
    <name evidence="11" type="ORF">A9B99_14465</name>
</gene>
<dbReference type="STRING" id="1691903.A9B99_14465"/>
<proteinExistence type="inferred from homology"/>
<comment type="caution">
    <text evidence="11">The sequence shown here is derived from an EMBL/GenBank/DDBJ whole genome shotgun (WGS) entry which is preliminary data.</text>
</comment>
<dbReference type="InterPro" id="IPR027417">
    <property type="entry name" value="P-loop_NTPase"/>
</dbReference>
<evidence type="ECO:0000313" key="12">
    <source>
        <dbReference type="Proteomes" id="UP000078225"/>
    </source>
</evidence>
<dbReference type="EC" id="7.4.2.9" evidence="8"/>
<dbReference type="GO" id="GO:0016887">
    <property type="term" value="F:ATP hydrolysis activity"/>
    <property type="evidence" value="ECO:0007669"/>
    <property type="project" value="InterPro"/>
</dbReference>
<keyword evidence="3" id="KW-0813">Transport</keyword>
<dbReference type="Proteomes" id="UP000078225">
    <property type="component" value="Unassembled WGS sequence"/>
</dbReference>
<evidence type="ECO:0000259" key="10">
    <source>
        <dbReference type="PROSITE" id="PS50893"/>
    </source>
</evidence>
<evidence type="ECO:0000256" key="8">
    <source>
        <dbReference type="ARBA" id="ARBA00038852"/>
    </source>
</evidence>
<evidence type="ECO:0000256" key="1">
    <source>
        <dbReference type="ARBA" id="ARBA00004417"/>
    </source>
</evidence>
<keyword evidence="4" id="KW-1003">Cell membrane</keyword>
<dbReference type="PANTHER" id="PTHR43297:SF2">
    <property type="entry name" value="DIPEPTIDE TRANSPORT ATP-BINDING PROTEIN DPPD"/>
    <property type="match status" value="1"/>
</dbReference>
<evidence type="ECO:0000256" key="4">
    <source>
        <dbReference type="ARBA" id="ARBA00022475"/>
    </source>
</evidence>
<dbReference type="PANTHER" id="PTHR43297">
    <property type="entry name" value="OLIGOPEPTIDE TRANSPORT ATP-BINDING PROTEIN APPD"/>
    <property type="match status" value="1"/>
</dbReference>
<name>A0A1B7KZL8_9ENTR</name>
<dbReference type="GO" id="GO:0005886">
    <property type="term" value="C:plasma membrane"/>
    <property type="evidence" value="ECO:0007669"/>
    <property type="project" value="UniProtKB-SubCell"/>
</dbReference>
<dbReference type="EMBL" id="LYRP01000047">
    <property type="protein sequence ID" value="OAT75511.1"/>
    <property type="molecule type" value="Genomic_DNA"/>
</dbReference>
<accession>A0A1B7KZL8</accession>
<feature type="domain" description="ABC transporter" evidence="10">
    <location>
        <begin position="6"/>
        <end position="249"/>
    </location>
</feature>
<keyword evidence="5" id="KW-0547">Nucleotide-binding</keyword>
<protein>
    <recommendedName>
        <fullName evidence="8">ABC-type dipeptide transporter</fullName>
        <ecNumber evidence="8">7.4.2.9</ecNumber>
    </recommendedName>
</protein>